<dbReference type="EMBL" id="AKVJ01000022">
    <property type="protein sequence ID" value="EIW18846.1"/>
    <property type="molecule type" value="Genomic_DNA"/>
</dbReference>
<keyword evidence="5" id="KW-0762">Sugar transport</keyword>
<feature type="transmembrane region" description="Helical" evidence="11">
    <location>
        <begin position="240"/>
        <end position="258"/>
    </location>
</feature>
<evidence type="ECO:0000256" key="10">
    <source>
        <dbReference type="ARBA" id="ARBA00035686"/>
    </source>
</evidence>
<evidence type="ECO:0000256" key="1">
    <source>
        <dbReference type="ARBA" id="ARBA00004651"/>
    </source>
</evidence>
<evidence type="ECO:0000256" key="3">
    <source>
        <dbReference type="ARBA" id="ARBA00022475"/>
    </source>
</evidence>
<dbReference type="CDD" id="cd06579">
    <property type="entry name" value="TM_PBP1_transp_AraH_like"/>
    <property type="match status" value="1"/>
</dbReference>
<dbReference type="InterPro" id="IPR001851">
    <property type="entry name" value="ABC_transp_permease"/>
</dbReference>
<evidence type="ECO:0000256" key="8">
    <source>
        <dbReference type="ARBA" id="ARBA00023136"/>
    </source>
</evidence>
<proteinExistence type="predicted"/>
<gene>
    <name evidence="12" type="ORF">FB4_0371</name>
</gene>
<name>I9LET1_9FIRM</name>
<reference evidence="12 13" key="1">
    <citation type="journal article" date="2012" name="J. Bacteriol.">
        <title>Draft Genome Sequences for Two Metal-Reducing Pelosinus fermentans Strains Isolated from a Cr(VI)-Contaminated Site and for Type Strain R7.</title>
        <authorList>
            <person name="Brown S.D."/>
            <person name="Podar M."/>
            <person name="Klingeman D.M."/>
            <person name="Johnson C.M."/>
            <person name="Yang Z.K."/>
            <person name="Utturkar S.M."/>
            <person name="Land M.L."/>
            <person name="Mosher J.J."/>
            <person name="Hurt R.A.Jr."/>
            <person name="Phelps T.J."/>
            <person name="Palumbo A.V."/>
            <person name="Arkin A.P."/>
            <person name="Hazen T.C."/>
            <person name="Elias D.A."/>
        </authorList>
    </citation>
    <scope>NUCLEOTIDE SEQUENCE [LARGE SCALE GENOMIC DNA]</scope>
    <source>
        <strain evidence="12 13">B4</strain>
    </source>
</reference>
<keyword evidence="6 11" id="KW-0812">Transmembrane</keyword>
<feature type="transmembrane region" description="Helical" evidence="11">
    <location>
        <begin position="368"/>
        <end position="386"/>
    </location>
</feature>
<keyword evidence="2" id="KW-0813">Transport</keyword>
<comment type="subcellular location">
    <subcellularLocation>
        <location evidence="1">Cell membrane</location>
        <topology evidence="1">Multi-pass membrane protein</topology>
    </subcellularLocation>
</comment>
<dbReference type="GO" id="GO:0022857">
    <property type="term" value="F:transmembrane transporter activity"/>
    <property type="evidence" value="ECO:0007669"/>
    <property type="project" value="InterPro"/>
</dbReference>
<keyword evidence="7 11" id="KW-1133">Transmembrane helix</keyword>
<evidence type="ECO:0000256" key="7">
    <source>
        <dbReference type="ARBA" id="ARBA00022989"/>
    </source>
</evidence>
<comment type="function">
    <text evidence="9">Part of the binding-protein-dependent transport system for D-xylose. Probably responsible for the translocation of the substrate across the membrane.</text>
</comment>
<feature type="transmembrane region" description="Helical" evidence="11">
    <location>
        <begin position="288"/>
        <end position="310"/>
    </location>
</feature>
<keyword evidence="3" id="KW-1003">Cell membrane</keyword>
<evidence type="ECO:0000256" key="4">
    <source>
        <dbReference type="ARBA" id="ARBA00022519"/>
    </source>
</evidence>
<dbReference type="AlphaFoldDB" id="I9LET1"/>
<dbReference type="RefSeq" id="WP_007933251.1">
    <property type="nucleotide sequence ID" value="NZ_AKVJ01000022.1"/>
</dbReference>
<dbReference type="PANTHER" id="PTHR32196:SF32">
    <property type="entry name" value="XYLOSE TRANSPORT SYSTEM PERMEASE PROTEIN XYLH"/>
    <property type="match status" value="1"/>
</dbReference>
<evidence type="ECO:0000313" key="12">
    <source>
        <dbReference type="EMBL" id="EIW18846.1"/>
    </source>
</evidence>
<keyword evidence="13" id="KW-1185">Reference proteome</keyword>
<feature type="transmembrane region" description="Helical" evidence="11">
    <location>
        <begin position="111"/>
        <end position="130"/>
    </location>
</feature>
<evidence type="ECO:0000256" key="9">
    <source>
        <dbReference type="ARBA" id="ARBA00035611"/>
    </source>
</evidence>
<evidence type="ECO:0000313" key="13">
    <source>
        <dbReference type="Proteomes" id="UP000004324"/>
    </source>
</evidence>
<evidence type="ECO:0000256" key="6">
    <source>
        <dbReference type="ARBA" id="ARBA00022692"/>
    </source>
</evidence>
<keyword evidence="4" id="KW-0997">Cell inner membrane</keyword>
<feature type="transmembrane region" description="Helical" evidence="11">
    <location>
        <begin position="175"/>
        <end position="195"/>
    </location>
</feature>
<dbReference type="OrthoDB" id="9813906at2"/>
<feature type="transmembrane region" description="Helical" evidence="11">
    <location>
        <begin position="216"/>
        <end position="234"/>
    </location>
</feature>
<dbReference type="PANTHER" id="PTHR32196">
    <property type="entry name" value="ABC TRANSPORTER PERMEASE PROTEIN YPHD-RELATED-RELATED"/>
    <property type="match status" value="1"/>
</dbReference>
<evidence type="ECO:0000256" key="2">
    <source>
        <dbReference type="ARBA" id="ARBA00022448"/>
    </source>
</evidence>
<feature type="transmembrane region" description="Helical" evidence="11">
    <location>
        <begin position="21"/>
        <end position="39"/>
    </location>
</feature>
<evidence type="ECO:0000256" key="11">
    <source>
        <dbReference type="SAM" id="Phobius"/>
    </source>
</evidence>
<sequence>MLKKASSGQKLFSAEKFDIRTYTMIAALILMWIGFTYLTSKGFTDMDGSFITSRNISNLVRQMAIVGIMGTGMVLVIVTGGIDLSVGSVMGFVGCIGAALQVWHGMSTTEVIFICLSLGALIGLLEGSLIAYTGVPAFIITLGGMLVFRGGVLGITHGTTVAPLQKSMVYFGQSYLSEVISPVIAVVAIVFLVGSEIVRRKTKEKYNNLNEPLNKMIVRCIVYSALVVATVAILNSYRGIPIPVLIMLVLVIIVTFIAEKTTFGRRVYAIGGNIDAAKYSGINVERNIAFVYALNGLLAAVAGLILAARLNAGTPEAGLNLELDAIAAAVIGGTSMTGGVGKVVGAILGALIMATIDNGMSMMNLDAYWQYIVKGLILGAAVWFDIKTKKGSSKVKVDTDSSNSNGITETNCIGKAKI</sequence>
<protein>
    <recommendedName>
        <fullName evidence="10">Xylose transport system permease protein XylH</fullName>
    </recommendedName>
</protein>
<feature type="transmembrane region" description="Helical" evidence="11">
    <location>
        <begin position="137"/>
        <end position="155"/>
    </location>
</feature>
<dbReference type="Pfam" id="PF02653">
    <property type="entry name" value="BPD_transp_2"/>
    <property type="match status" value="1"/>
</dbReference>
<dbReference type="GO" id="GO:0005886">
    <property type="term" value="C:plasma membrane"/>
    <property type="evidence" value="ECO:0007669"/>
    <property type="project" value="UniProtKB-SubCell"/>
</dbReference>
<organism evidence="12 13">
    <name type="scientific">Pelosinus fermentans B4</name>
    <dbReference type="NCBI Taxonomy" id="1149862"/>
    <lineage>
        <taxon>Bacteria</taxon>
        <taxon>Bacillati</taxon>
        <taxon>Bacillota</taxon>
        <taxon>Negativicutes</taxon>
        <taxon>Selenomonadales</taxon>
        <taxon>Sporomusaceae</taxon>
        <taxon>Pelosinus</taxon>
    </lineage>
</organism>
<feature type="transmembrane region" description="Helical" evidence="11">
    <location>
        <begin position="59"/>
        <end position="78"/>
    </location>
</feature>
<accession>I9LET1</accession>
<evidence type="ECO:0000256" key="5">
    <source>
        <dbReference type="ARBA" id="ARBA00022597"/>
    </source>
</evidence>
<comment type="caution">
    <text evidence="12">The sequence shown here is derived from an EMBL/GenBank/DDBJ whole genome shotgun (WGS) entry which is preliminary data.</text>
</comment>
<dbReference type="PATRIC" id="fig|1149862.3.peg.1794"/>
<keyword evidence="8 11" id="KW-0472">Membrane</keyword>
<dbReference type="Proteomes" id="UP000004324">
    <property type="component" value="Unassembled WGS sequence"/>
</dbReference>